<dbReference type="AlphaFoldDB" id="M5CA82"/>
<feature type="compositionally biased region" description="Polar residues" evidence="1">
    <location>
        <begin position="240"/>
        <end position="251"/>
    </location>
</feature>
<feature type="compositionally biased region" description="Basic and acidic residues" evidence="1">
    <location>
        <begin position="293"/>
        <end position="307"/>
    </location>
</feature>
<feature type="compositionally biased region" description="Basic and acidic residues" evidence="1">
    <location>
        <begin position="91"/>
        <end position="101"/>
    </location>
</feature>
<feature type="region of interest" description="Disordered" evidence="1">
    <location>
        <begin position="336"/>
        <end position="370"/>
    </location>
</feature>
<evidence type="ECO:0000256" key="1">
    <source>
        <dbReference type="SAM" id="MobiDB-lite"/>
    </source>
</evidence>
<accession>M5CA82</accession>
<evidence type="ECO:0000313" key="3">
    <source>
        <dbReference type="Proteomes" id="UP000012065"/>
    </source>
</evidence>
<name>M5CA82_THACB</name>
<protein>
    <submittedName>
        <fullName evidence="2">Uncharacterized protein</fullName>
    </submittedName>
</protein>
<dbReference type="EMBL" id="CAOJ01010332">
    <property type="protein sequence ID" value="CCO32732.1"/>
    <property type="molecule type" value="Genomic_DNA"/>
</dbReference>
<organism evidence="2 3">
    <name type="scientific">Thanatephorus cucumeris (strain AG1-IB / isolate 7/3/14)</name>
    <name type="common">Lettuce bottom rot fungus</name>
    <name type="synonym">Rhizoctonia solani</name>
    <dbReference type="NCBI Taxonomy" id="1108050"/>
    <lineage>
        <taxon>Eukaryota</taxon>
        <taxon>Fungi</taxon>
        <taxon>Dikarya</taxon>
        <taxon>Basidiomycota</taxon>
        <taxon>Agaricomycotina</taxon>
        <taxon>Agaricomycetes</taxon>
        <taxon>Cantharellales</taxon>
        <taxon>Ceratobasidiaceae</taxon>
        <taxon>Rhizoctonia</taxon>
        <taxon>Rhizoctonia solani AG-1</taxon>
    </lineage>
</organism>
<gene>
    <name evidence="2" type="ORF">BN14_06795</name>
</gene>
<sequence length="403" mass="45618">MYSSTEPQRQEPASPVREAYPRRYTRDDQFADHPRGWAREAEVPSQQEESRDDRNPQQDSRRGQREAVSDTEYTERRDDGRSRRRVTGSSRFDKPDAEPRPNYKRHPTRDDVRPYQPDERQWTPREALPPLPRTRSQSPPHMELDSAPLDSLPEKQLSGWADFHRRRGRSHERREPPQHYHSRGNARDSWNPPLGVDDAETEPLEGGKRQRVEGGTRTTQSFNRREEDLPRKVPHHPPEQRSNIRSPVNTFSKLPTPALVSQSVNIEAAMTRVRDIASQINQANPQFKPRPKSRFDQPSDSSATREGETGQALLVPNGSSGAFGVANVPDNIVLSEANEQPSPEDVNDGPQGSEGSHSSHIVSRMDEASLRDNAPPQVCVIIKACRAASGLTARCRLFQEGPK</sequence>
<feature type="compositionally biased region" description="Basic and acidic residues" evidence="1">
    <location>
        <begin position="19"/>
        <end position="81"/>
    </location>
</feature>
<feature type="compositionally biased region" description="Basic and acidic residues" evidence="1">
    <location>
        <begin position="205"/>
        <end position="214"/>
    </location>
</feature>
<dbReference type="HOGENOM" id="CLU_683667_0_0_1"/>
<feature type="region of interest" description="Disordered" evidence="1">
    <location>
        <begin position="281"/>
        <end position="307"/>
    </location>
</feature>
<dbReference type="Proteomes" id="UP000012065">
    <property type="component" value="Unassembled WGS sequence"/>
</dbReference>
<evidence type="ECO:0000313" key="2">
    <source>
        <dbReference type="EMBL" id="CCO32732.1"/>
    </source>
</evidence>
<reference evidence="2 3" key="1">
    <citation type="journal article" date="2013" name="J. Biotechnol.">
        <title>Establishment and interpretation of the genome sequence of the phytopathogenic fungus Rhizoctonia solani AG1-IB isolate 7/3/14.</title>
        <authorList>
            <person name="Wibberg D.W."/>
            <person name="Jelonek L.J."/>
            <person name="Rupp O.R."/>
            <person name="Hennig M.H."/>
            <person name="Eikmeyer F.E."/>
            <person name="Goesmann A.G."/>
            <person name="Hartmann A.H."/>
            <person name="Borriss R.B."/>
            <person name="Grosch R.G."/>
            <person name="Puehler A.P."/>
            <person name="Schlueter A.S."/>
        </authorList>
    </citation>
    <scope>NUCLEOTIDE SEQUENCE [LARGE SCALE GENOMIC DNA]</scope>
    <source>
        <strain evidence="3">AG1-IB / isolate 7/3/14</strain>
    </source>
</reference>
<proteinExistence type="predicted"/>
<feature type="region of interest" description="Disordered" evidence="1">
    <location>
        <begin position="1"/>
        <end position="251"/>
    </location>
</feature>
<feature type="compositionally biased region" description="Basic and acidic residues" evidence="1">
    <location>
        <begin position="108"/>
        <end position="123"/>
    </location>
</feature>
<comment type="caution">
    <text evidence="2">The sequence shown here is derived from an EMBL/GenBank/DDBJ whole genome shotgun (WGS) entry which is preliminary data.</text>
</comment>
<feature type="compositionally biased region" description="Basic and acidic residues" evidence="1">
    <location>
        <begin position="223"/>
        <end position="239"/>
    </location>
</feature>